<evidence type="ECO:0000313" key="3">
    <source>
        <dbReference type="Proteomes" id="UP000094527"/>
    </source>
</evidence>
<gene>
    <name evidence="2" type="ORF">Ocin01_17461</name>
</gene>
<dbReference type="Proteomes" id="UP000094527">
    <property type="component" value="Unassembled WGS sequence"/>
</dbReference>
<sequence length="163" mass="18574">VLSLIGIPIGTYYLYNETWWGSCIGPWSAKLAGTLMTVMMCCASVNLFASTNRGISRDTARERIVLYLHVTESFQLYVLFSSFAFANPLLWTNPCLMLVLSLGFLIRIPCLWAVRFYYLDKQPEINRESLPTTIRSLKLPHYPPPAIQQIKIQPDLISSIRIV</sequence>
<reference evidence="2 3" key="1">
    <citation type="journal article" date="2016" name="Genome Biol. Evol.">
        <title>Gene Family Evolution Reflects Adaptation to Soil Environmental Stressors in the Genome of the Collembolan Orchesella cincta.</title>
        <authorList>
            <person name="Faddeeva-Vakhrusheva A."/>
            <person name="Derks M.F."/>
            <person name="Anvar S.Y."/>
            <person name="Agamennone V."/>
            <person name="Suring W."/>
            <person name="Smit S."/>
            <person name="van Straalen N.M."/>
            <person name="Roelofs D."/>
        </authorList>
    </citation>
    <scope>NUCLEOTIDE SEQUENCE [LARGE SCALE GENOMIC DNA]</scope>
    <source>
        <tissue evidence="2">Mixed pool</tissue>
    </source>
</reference>
<dbReference type="AlphaFoldDB" id="A0A1D2M8G8"/>
<feature type="non-terminal residue" evidence="2">
    <location>
        <position position="1"/>
    </location>
</feature>
<name>A0A1D2M8G8_ORCCI</name>
<keyword evidence="1" id="KW-0812">Transmembrane</keyword>
<feature type="transmembrane region" description="Helical" evidence="1">
    <location>
        <begin position="98"/>
        <end position="118"/>
    </location>
</feature>
<protein>
    <submittedName>
        <fullName evidence="2">Uncharacterized protein</fullName>
    </submittedName>
</protein>
<feature type="transmembrane region" description="Helical" evidence="1">
    <location>
        <begin position="31"/>
        <end position="52"/>
    </location>
</feature>
<feature type="transmembrane region" description="Helical" evidence="1">
    <location>
        <begin position="64"/>
        <end position="86"/>
    </location>
</feature>
<keyword evidence="1" id="KW-0472">Membrane</keyword>
<evidence type="ECO:0000313" key="2">
    <source>
        <dbReference type="EMBL" id="ODM89221.1"/>
    </source>
</evidence>
<dbReference type="EMBL" id="LJIJ01002801">
    <property type="protein sequence ID" value="ODM89221.1"/>
    <property type="molecule type" value="Genomic_DNA"/>
</dbReference>
<organism evidence="2 3">
    <name type="scientific">Orchesella cincta</name>
    <name type="common">Springtail</name>
    <name type="synonym">Podura cincta</name>
    <dbReference type="NCBI Taxonomy" id="48709"/>
    <lineage>
        <taxon>Eukaryota</taxon>
        <taxon>Metazoa</taxon>
        <taxon>Ecdysozoa</taxon>
        <taxon>Arthropoda</taxon>
        <taxon>Hexapoda</taxon>
        <taxon>Collembola</taxon>
        <taxon>Entomobryomorpha</taxon>
        <taxon>Entomobryoidea</taxon>
        <taxon>Orchesellidae</taxon>
        <taxon>Orchesellinae</taxon>
        <taxon>Orchesella</taxon>
    </lineage>
</organism>
<proteinExistence type="predicted"/>
<keyword evidence="1" id="KW-1133">Transmembrane helix</keyword>
<keyword evidence="3" id="KW-1185">Reference proteome</keyword>
<comment type="caution">
    <text evidence="2">The sequence shown here is derived from an EMBL/GenBank/DDBJ whole genome shotgun (WGS) entry which is preliminary data.</text>
</comment>
<accession>A0A1D2M8G8</accession>
<evidence type="ECO:0000256" key="1">
    <source>
        <dbReference type="SAM" id="Phobius"/>
    </source>
</evidence>